<dbReference type="AlphaFoldDB" id="A0A815QLK0"/>
<dbReference type="OrthoDB" id="10037775at2759"/>
<name>A0A815QLK0_9BILA</name>
<comment type="caution">
    <text evidence="1">The sequence shown here is derived from an EMBL/GenBank/DDBJ whole genome shotgun (WGS) entry which is preliminary data.</text>
</comment>
<sequence length="194" mass="22478">MTLIQQSRDVFMQGVGLVAGSLNLIGINASNNQFNYRKIEQYRCSIFLHDEMVIRQFYVYETLIRHNFVVFQTDTGHTFKVHLIADVIPGEQSPIYIEIESTYWKPDGRYVEITNRKASDLKSFVLQHIQTFGNYEVGLNDCRHFARAVAGFLSNEPSYTTTVTLVIYPFNSGYVYPYSMLLQYPIGTQWTFPK</sequence>
<proteinExistence type="predicted"/>
<dbReference type="EMBL" id="CAJOAY010002645">
    <property type="protein sequence ID" value="CAF3968548.1"/>
    <property type="molecule type" value="Genomic_DNA"/>
</dbReference>
<reference evidence="1" key="1">
    <citation type="submission" date="2021-02" db="EMBL/GenBank/DDBJ databases">
        <authorList>
            <person name="Nowell W R."/>
        </authorList>
    </citation>
    <scope>NUCLEOTIDE SEQUENCE</scope>
</reference>
<dbReference type="Proteomes" id="UP000663891">
    <property type="component" value="Unassembled WGS sequence"/>
</dbReference>
<evidence type="ECO:0000313" key="3">
    <source>
        <dbReference type="Proteomes" id="UP000663891"/>
    </source>
</evidence>
<dbReference type="Proteomes" id="UP000663881">
    <property type="component" value="Unassembled WGS sequence"/>
</dbReference>
<evidence type="ECO:0000313" key="1">
    <source>
        <dbReference type="EMBL" id="CAF1463626.1"/>
    </source>
</evidence>
<dbReference type="EMBL" id="CAJNON010001450">
    <property type="protein sequence ID" value="CAF1463626.1"/>
    <property type="molecule type" value="Genomic_DNA"/>
</dbReference>
<gene>
    <name evidence="2" type="ORF">OKA104_LOCUS27965</name>
    <name evidence="1" type="ORF">VCS650_LOCUS40186</name>
</gene>
<protein>
    <submittedName>
        <fullName evidence="1">Uncharacterized protein</fullName>
    </submittedName>
</protein>
<evidence type="ECO:0000313" key="2">
    <source>
        <dbReference type="EMBL" id="CAF3968548.1"/>
    </source>
</evidence>
<organism evidence="1 3">
    <name type="scientific">Adineta steineri</name>
    <dbReference type="NCBI Taxonomy" id="433720"/>
    <lineage>
        <taxon>Eukaryota</taxon>
        <taxon>Metazoa</taxon>
        <taxon>Spiralia</taxon>
        <taxon>Gnathifera</taxon>
        <taxon>Rotifera</taxon>
        <taxon>Eurotatoria</taxon>
        <taxon>Bdelloidea</taxon>
        <taxon>Adinetida</taxon>
        <taxon>Adinetidae</taxon>
        <taxon>Adineta</taxon>
    </lineage>
</organism>
<accession>A0A815QLK0</accession>